<proteinExistence type="predicted"/>
<protein>
    <recommendedName>
        <fullName evidence="1">TIR domain-containing protein</fullName>
    </recommendedName>
</protein>
<dbReference type="STRING" id="714943.Mucpa_0406"/>
<dbReference type="eggNOG" id="COG1357">
    <property type="taxonomic scope" value="Bacteria"/>
</dbReference>
<sequence>MENTYTAGKFNLSGLRTHIATIAPKKIRKVRSTFFDPGTGFKSHHFKNYQFEGDFQGDLFHKCKFTHCKFENIWGFFLYFKNCEFIDCDFRNSRFSHNEFGWTLNSFFKCSFRNVEIDEGDIDNTIFQKCYLNNFSLIGESLFNVEFIDCEIENSQFQGIVYYHPGQALEEQARDVSFDECRISFCYFSNTDFRNSLFSDTTLYLCAFIDCVLANKTIIAQKTYLHPNYASLDFQTILKSDLLDPIILKNYFNIQAPDVKEKVKDISSEIHFKKIFISYSFKDKAFATILNGVLNKNGVKTFLWENDAPGGQYLEDIMRKNVHEHETILFIASESSLRSKACQFELSEGRRKQEETWSNVFFPIHIDHYLFEVLENQIRPIDKAKEYWENILELKRTNSKDFSAYANVDATNMEKFERAVQTDILQNIANKV</sequence>
<keyword evidence="3" id="KW-1185">Reference proteome</keyword>
<dbReference type="Gene3D" id="3.40.50.10140">
    <property type="entry name" value="Toll/interleukin-1 receptor homology (TIR) domain"/>
    <property type="match status" value="1"/>
</dbReference>
<dbReference type="SUPFAM" id="SSF141571">
    <property type="entry name" value="Pentapeptide repeat-like"/>
    <property type="match status" value="1"/>
</dbReference>
<feature type="domain" description="TIR" evidence="1">
    <location>
        <begin position="271"/>
        <end position="424"/>
    </location>
</feature>
<evidence type="ECO:0000313" key="3">
    <source>
        <dbReference type="Proteomes" id="UP000002774"/>
    </source>
</evidence>
<dbReference type="RefSeq" id="WP_008504145.1">
    <property type="nucleotide sequence ID" value="NZ_CM001403.1"/>
</dbReference>
<dbReference type="InterPro" id="IPR035897">
    <property type="entry name" value="Toll_tir_struct_dom_sf"/>
</dbReference>
<evidence type="ECO:0000313" key="2">
    <source>
        <dbReference type="EMBL" id="EHQ24600.1"/>
    </source>
</evidence>
<name>H1YH98_9SPHI</name>
<organism evidence="2 3">
    <name type="scientific">Mucilaginibacter paludis DSM 18603</name>
    <dbReference type="NCBI Taxonomy" id="714943"/>
    <lineage>
        <taxon>Bacteria</taxon>
        <taxon>Pseudomonadati</taxon>
        <taxon>Bacteroidota</taxon>
        <taxon>Sphingobacteriia</taxon>
        <taxon>Sphingobacteriales</taxon>
        <taxon>Sphingobacteriaceae</taxon>
        <taxon>Mucilaginibacter</taxon>
    </lineage>
</organism>
<dbReference type="SUPFAM" id="SSF52200">
    <property type="entry name" value="Toll/Interleukin receptor TIR domain"/>
    <property type="match status" value="1"/>
</dbReference>
<dbReference type="OrthoDB" id="67652at2"/>
<dbReference type="InterPro" id="IPR000157">
    <property type="entry name" value="TIR_dom"/>
</dbReference>
<dbReference type="Proteomes" id="UP000002774">
    <property type="component" value="Chromosome"/>
</dbReference>
<dbReference type="HOGENOM" id="CLU_634339_0_0_10"/>
<dbReference type="Pfam" id="PF13676">
    <property type="entry name" value="TIR_2"/>
    <property type="match status" value="1"/>
</dbReference>
<dbReference type="EMBL" id="CM001403">
    <property type="protein sequence ID" value="EHQ24600.1"/>
    <property type="molecule type" value="Genomic_DNA"/>
</dbReference>
<evidence type="ECO:0000259" key="1">
    <source>
        <dbReference type="PROSITE" id="PS50104"/>
    </source>
</evidence>
<reference evidence="2" key="1">
    <citation type="submission" date="2011-09" db="EMBL/GenBank/DDBJ databases">
        <title>The permanent draft genome of Mucilaginibacter paludis DSM 18603.</title>
        <authorList>
            <consortium name="US DOE Joint Genome Institute (JGI-PGF)"/>
            <person name="Lucas S."/>
            <person name="Han J."/>
            <person name="Lapidus A."/>
            <person name="Bruce D."/>
            <person name="Goodwin L."/>
            <person name="Pitluck S."/>
            <person name="Peters L."/>
            <person name="Kyrpides N."/>
            <person name="Mavromatis K."/>
            <person name="Ivanova N."/>
            <person name="Mikhailova N."/>
            <person name="Held B."/>
            <person name="Detter J.C."/>
            <person name="Tapia R."/>
            <person name="Han C."/>
            <person name="Land M."/>
            <person name="Hauser L."/>
            <person name="Markowitz V."/>
            <person name="Cheng J.-F."/>
            <person name="Hugenholtz P."/>
            <person name="Woyke T."/>
            <person name="Wu D."/>
            <person name="Tindall B."/>
            <person name="Brambilla E."/>
            <person name="Klenk H.-P."/>
            <person name="Eisen J.A."/>
        </authorList>
    </citation>
    <scope>NUCLEOTIDE SEQUENCE [LARGE SCALE GENOMIC DNA]</scope>
    <source>
        <strain evidence="2">DSM 18603</strain>
    </source>
</reference>
<gene>
    <name evidence="2" type="ORF">Mucpa_0406</name>
</gene>
<dbReference type="Gene3D" id="2.160.20.80">
    <property type="entry name" value="E3 ubiquitin-protein ligase SopA"/>
    <property type="match status" value="3"/>
</dbReference>
<dbReference type="GO" id="GO:0007165">
    <property type="term" value="P:signal transduction"/>
    <property type="evidence" value="ECO:0007669"/>
    <property type="project" value="InterPro"/>
</dbReference>
<accession>H1YH98</accession>
<dbReference type="PROSITE" id="PS50104">
    <property type="entry name" value="TIR"/>
    <property type="match status" value="1"/>
</dbReference>
<dbReference type="AlphaFoldDB" id="H1YH98"/>